<gene>
    <name evidence="1" type="ORF">GM668_16110</name>
</gene>
<accession>A0A6L6Q268</accession>
<reference evidence="1 2" key="1">
    <citation type="submission" date="2019-11" db="EMBL/GenBank/DDBJ databases">
        <title>Type strains purchased from KCTC, JCM and DSMZ.</title>
        <authorList>
            <person name="Lu H."/>
        </authorList>
    </citation>
    <scope>NUCLEOTIDE SEQUENCE [LARGE SCALE GENOMIC DNA]</scope>
    <source>
        <strain evidence="1 2">KCTC 42409</strain>
    </source>
</reference>
<evidence type="ECO:0000313" key="2">
    <source>
        <dbReference type="Proteomes" id="UP000484015"/>
    </source>
</evidence>
<sequence length="162" mass="17750">MGWLAILTLPASAVGAEYQLKLDGGAALSVEEKPFAASQHTLRDCHQSYKTCVVDGVATQGVVSEIRTELAPVTVSVGSKRYMLDTKGMFNPQLSEKDMPRSFGGFCYDENNCGFRALLGDAGGTYVAEWIIHNQVVTRTVLAADDDLIHLFRDHLSPTRYH</sequence>
<proteinExistence type="predicted"/>
<dbReference type="RefSeq" id="WP_155439979.1">
    <property type="nucleotide sequence ID" value="NZ_WNLA01000010.1"/>
</dbReference>
<evidence type="ECO:0000313" key="1">
    <source>
        <dbReference type="EMBL" id="MTW03606.1"/>
    </source>
</evidence>
<dbReference type="Proteomes" id="UP000484015">
    <property type="component" value="Unassembled WGS sequence"/>
</dbReference>
<protein>
    <submittedName>
        <fullName evidence="1">Uncharacterized protein</fullName>
    </submittedName>
</protein>
<organism evidence="1 2">
    <name type="scientific">Pseudoduganella ginsengisoli</name>
    <dbReference type="NCBI Taxonomy" id="1462440"/>
    <lineage>
        <taxon>Bacteria</taxon>
        <taxon>Pseudomonadati</taxon>
        <taxon>Pseudomonadota</taxon>
        <taxon>Betaproteobacteria</taxon>
        <taxon>Burkholderiales</taxon>
        <taxon>Oxalobacteraceae</taxon>
        <taxon>Telluria group</taxon>
        <taxon>Pseudoduganella</taxon>
    </lineage>
</organism>
<name>A0A6L6Q268_9BURK</name>
<keyword evidence="2" id="KW-1185">Reference proteome</keyword>
<comment type="caution">
    <text evidence="1">The sequence shown here is derived from an EMBL/GenBank/DDBJ whole genome shotgun (WGS) entry which is preliminary data.</text>
</comment>
<dbReference type="OrthoDB" id="8759528at2"/>
<dbReference type="AlphaFoldDB" id="A0A6L6Q268"/>
<dbReference type="EMBL" id="WNLA01000010">
    <property type="protein sequence ID" value="MTW03606.1"/>
    <property type="molecule type" value="Genomic_DNA"/>
</dbReference>